<dbReference type="SUPFAM" id="SSF89009">
    <property type="entry name" value="GAT-like domain"/>
    <property type="match status" value="1"/>
</dbReference>
<dbReference type="EMBL" id="JAACLJ010000003">
    <property type="protein sequence ID" value="KAF4589143.1"/>
    <property type="molecule type" value="Genomic_DNA"/>
</dbReference>
<dbReference type="InterPro" id="IPR008942">
    <property type="entry name" value="ENTH_VHS"/>
</dbReference>
<comment type="subunit">
    <text evidence="1">Component of the ESCRT-0 complex composed of HSE1 and VPS27.</text>
</comment>
<feature type="compositionally biased region" description="Low complexity" evidence="5">
    <location>
        <begin position="36"/>
        <end position="51"/>
    </location>
</feature>
<dbReference type="Proteomes" id="UP000562929">
    <property type="component" value="Unassembled WGS sequence"/>
</dbReference>
<dbReference type="PANTHER" id="PTHR47789">
    <property type="entry name" value="LAS SEVENTEEN-BINDING PROTEIN 5"/>
    <property type="match status" value="1"/>
</dbReference>
<dbReference type="GO" id="GO:0015031">
    <property type="term" value="P:protein transport"/>
    <property type="evidence" value="ECO:0007669"/>
    <property type="project" value="UniProtKB-KW"/>
</dbReference>
<evidence type="ECO:0000259" key="7">
    <source>
        <dbReference type="PROSITE" id="PS50909"/>
    </source>
</evidence>
<dbReference type="InterPro" id="IPR045007">
    <property type="entry name" value="LSB5"/>
</dbReference>
<evidence type="ECO:0000313" key="8">
    <source>
        <dbReference type="EMBL" id="KAF4589143.1"/>
    </source>
</evidence>
<keyword evidence="4" id="KW-0175">Coiled coil</keyword>
<evidence type="ECO:0000256" key="3">
    <source>
        <dbReference type="ARBA" id="ARBA00022927"/>
    </source>
</evidence>
<dbReference type="SUPFAM" id="SSF48464">
    <property type="entry name" value="ENTH/VHS domain"/>
    <property type="match status" value="1"/>
</dbReference>
<keyword evidence="2" id="KW-0813">Transport</keyword>
<evidence type="ECO:0000256" key="5">
    <source>
        <dbReference type="SAM" id="MobiDB-lite"/>
    </source>
</evidence>
<dbReference type="GO" id="GO:0007015">
    <property type="term" value="P:actin filament organization"/>
    <property type="evidence" value="ECO:0007669"/>
    <property type="project" value="InterPro"/>
</dbReference>
<feature type="coiled-coil region" evidence="4">
    <location>
        <begin position="310"/>
        <end position="337"/>
    </location>
</feature>
<keyword evidence="3" id="KW-0653">Protein transport</keyword>
<dbReference type="PROSITE" id="PS50179">
    <property type="entry name" value="VHS"/>
    <property type="match status" value="1"/>
</dbReference>
<dbReference type="GO" id="GO:0006897">
    <property type="term" value="P:endocytosis"/>
    <property type="evidence" value="ECO:0007669"/>
    <property type="project" value="InterPro"/>
</dbReference>
<reference evidence="8 9" key="1">
    <citation type="journal article" date="2020" name="G3 (Bethesda)">
        <title>Genetic Underpinnings of Host Manipulation by Ophiocordyceps as Revealed by Comparative Transcriptomics.</title>
        <authorList>
            <person name="Will I."/>
            <person name="Das B."/>
            <person name="Trinh T."/>
            <person name="Brachmann A."/>
            <person name="Ohm R.A."/>
            <person name="de Bekker C."/>
        </authorList>
    </citation>
    <scope>NUCLEOTIDE SEQUENCE [LARGE SCALE GENOMIC DNA]</scope>
    <source>
        <strain evidence="8 9">EC05</strain>
    </source>
</reference>
<feature type="compositionally biased region" description="Pro residues" evidence="5">
    <location>
        <begin position="392"/>
        <end position="401"/>
    </location>
</feature>
<evidence type="ECO:0000313" key="9">
    <source>
        <dbReference type="Proteomes" id="UP000562929"/>
    </source>
</evidence>
<feature type="domain" description="GAT" evidence="7">
    <location>
        <begin position="243"/>
        <end position="332"/>
    </location>
</feature>
<feature type="domain" description="VHS" evidence="6">
    <location>
        <begin position="85"/>
        <end position="199"/>
    </location>
</feature>
<feature type="region of interest" description="Disordered" evidence="5">
    <location>
        <begin position="195"/>
        <end position="221"/>
    </location>
</feature>
<evidence type="ECO:0000259" key="6">
    <source>
        <dbReference type="PROSITE" id="PS50179"/>
    </source>
</evidence>
<name>A0A8H4Q7L2_9HYPO</name>
<feature type="region of interest" description="Disordered" evidence="5">
    <location>
        <begin position="339"/>
        <end position="442"/>
    </location>
</feature>
<organism evidence="8 9">
    <name type="scientific">Ophiocordyceps camponoti-floridani</name>
    <dbReference type="NCBI Taxonomy" id="2030778"/>
    <lineage>
        <taxon>Eukaryota</taxon>
        <taxon>Fungi</taxon>
        <taxon>Dikarya</taxon>
        <taxon>Ascomycota</taxon>
        <taxon>Pezizomycotina</taxon>
        <taxon>Sordariomycetes</taxon>
        <taxon>Hypocreomycetidae</taxon>
        <taxon>Hypocreales</taxon>
        <taxon>Ophiocordycipitaceae</taxon>
        <taxon>Ophiocordyceps</taxon>
    </lineage>
</organism>
<evidence type="ECO:0000256" key="4">
    <source>
        <dbReference type="SAM" id="Coils"/>
    </source>
</evidence>
<evidence type="ECO:0000256" key="1">
    <source>
        <dbReference type="ARBA" id="ARBA00011446"/>
    </source>
</evidence>
<proteinExistence type="predicted"/>
<keyword evidence="9" id="KW-1185">Reference proteome</keyword>
<dbReference type="GO" id="GO:0051666">
    <property type="term" value="P:actin cortical patch localization"/>
    <property type="evidence" value="ECO:0007669"/>
    <property type="project" value="TreeGrafter"/>
</dbReference>
<gene>
    <name evidence="8" type="ORF">GQ602_003032</name>
</gene>
<dbReference type="Gene3D" id="1.20.58.160">
    <property type="match status" value="1"/>
</dbReference>
<dbReference type="OrthoDB" id="5393057at2759"/>
<evidence type="ECO:0000256" key="2">
    <source>
        <dbReference type="ARBA" id="ARBA00022448"/>
    </source>
</evidence>
<dbReference type="GO" id="GO:0035091">
    <property type="term" value="F:phosphatidylinositol binding"/>
    <property type="evidence" value="ECO:0007669"/>
    <property type="project" value="InterPro"/>
</dbReference>
<dbReference type="GO" id="GO:0030479">
    <property type="term" value="C:actin cortical patch"/>
    <property type="evidence" value="ECO:0007669"/>
    <property type="project" value="TreeGrafter"/>
</dbReference>
<dbReference type="Gene3D" id="1.25.40.90">
    <property type="match status" value="1"/>
</dbReference>
<dbReference type="AlphaFoldDB" id="A0A8H4Q7L2"/>
<accession>A0A8H4Q7L2</accession>
<dbReference type="PROSITE" id="PS50909">
    <property type="entry name" value="GAT"/>
    <property type="match status" value="1"/>
</dbReference>
<feature type="region of interest" description="Disordered" evidence="5">
    <location>
        <begin position="1"/>
        <end position="61"/>
    </location>
</feature>
<dbReference type="PANTHER" id="PTHR47789:SF2">
    <property type="entry name" value="VHS DOMAIN-CONTAINING PROTEIN"/>
    <property type="match status" value="1"/>
</dbReference>
<dbReference type="CDD" id="cd21383">
    <property type="entry name" value="GAT_GGA_Tom1-like"/>
    <property type="match status" value="1"/>
</dbReference>
<dbReference type="InterPro" id="IPR038425">
    <property type="entry name" value="GAT_sf"/>
</dbReference>
<dbReference type="InterPro" id="IPR004152">
    <property type="entry name" value="GAT_dom"/>
</dbReference>
<feature type="compositionally biased region" description="Low complexity" evidence="5">
    <location>
        <begin position="341"/>
        <end position="355"/>
    </location>
</feature>
<dbReference type="GO" id="GO:0043130">
    <property type="term" value="F:ubiquitin binding"/>
    <property type="evidence" value="ECO:0007669"/>
    <property type="project" value="InterPro"/>
</dbReference>
<protein>
    <submittedName>
        <fullName evidence="8">GAT domain-containing protein</fullName>
    </submittedName>
</protein>
<comment type="caution">
    <text evidence="8">The sequence shown here is derived from an EMBL/GenBank/DDBJ whole genome shotgun (WGS) entry which is preliminary data.</text>
</comment>
<dbReference type="Pfam" id="PF03127">
    <property type="entry name" value="GAT"/>
    <property type="match status" value="1"/>
</dbReference>
<dbReference type="GO" id="GO:0007034">
    <property type="term" value="P:vacuolar transport"/>
    <property type="evidence" value="ECO:0007669"/>
    <property type="project" value="UniProtKB-ARBA"/>
</dbReference>
<feature type="compositionally biased region" description="Polar residues" evidence="5">
    <location>
        <begin position="52"/>
        <end position="61"/>
    </location>
</feature>
<dbReference type="InterPro" id="IPR002014">
    <property type="entry name" value="VHS_dom"/>
</dbReference>
<sequence length="442" mass="48245">MKAMKGLTMNKMLGTFKRKPGAAGPESPSPPPPPTSMTTTTTTTTTTTSSSAEESPQMTARNSLKAFCEARDSVKADEVLFLPPIVDAAESSPAAAAECALGIRKYMAKEYYSRPSQQYNAIMLMRILTDHPGETFTRNMDDKFVEAARQLLKNAKDPSVRQMMMETLDDFERSKANDANLAALVQMWKREKDKAFGKEGSRKMTKPPPTPSGPRPSVTSPVLMPEVQSQNYFAKSHSVNRLPTAVELACRLEEARTSAKLLDQVVMNTPPAEMLRSDLVREFANRCISASRSIQGYMTSENPSPDNDTMENLIDTNEQLQTALSQHQRAMLSARKQLGLNNNNNNSPNQSASSPDEPHSPPPVPPLSATGLGVFASGANGKGKQAELYNPPESPPPPPVQPSSAHGEHRDAYTNGSKTRAAEDEEDLYGTTPKSKRSISRF</sequence>